<reference evidence="2" key="1">
    <citation type="submission" date="2021-12" db="EMBL/GenBank/DDBJ databases">
        <title>Convergent genome expansion in fungi linked to evolution of root-endophyte symbiosis.</title>
        <authorList>
            <consortium name="DOE Joint Genome Institute"/>
            <person name="Ke Y.-H."/>
            <person name="Bonito G."/>
            <person name="Liao H.-L."/>
            <person name="Looney B."/>
            <person name="Rojas-Flechas A."/>
            <person name="Nash J."/>
            <person name="Hameed K."/>
            <person name="Schadt C."/>
            <person name="Martin F."/>
            <person name="Crous P.W."/>
            <person name="Miettinen O."/>
            <person name="Magnuson J.K."/>
            <person name="Labbe J."/>
            <person name="Jacobson D."/>
            <person name="Doktycz M.J."/>
            <person name="Veneault-Fourrey C."/>
            <person name="Kuo A."/>
            <person name="Mondo S."/>
            <person name="Calhoun S."/>
            <person name="Riley R."/>
            <person name="Ohm R."/>
            <person name="LaButti K."/>
            <person name="Andreopoulos B."/>
            <person name="Pangilinan J."/>
            <person name="Nolan M."/>
            <person name="Tritt A."/>
            <person name="Clum A."/>
            <person name="Lipzen A."/>
            <person name="Daum C."/>
            <person name="Barry K."/>
            <person name="Grigoriev I.V."/>
            <person name="Vilgalys R."/>
        </authorList>
    </citation>
    <scope>NUCLEOTIDE SEQUENCE</scope>
    <source>
        <strain evidence="2">PMI_201</strain>
    </source>
</reference>
<dbReference type="AlphaFoldDB" id="A0AAD4KYV0"/>
<protein>
    <submittedName>
        <fullName evidence="2">Uncharacterized protein</fullName>
    </submittedName>
</protein>
<evidence type="ECO:0000313" key="2">
    <source>
        <dbReference type="EMBL" id="KAH8700586.1"/>
    </source>
</evidence>
<feature type="region of interest" description="Disordered" evidence="1">
    <location>
        <begin position="123"/>
        <end position="148"/>
    </location>
</feature>
<feature type="region of interest" description="Disordered" evidence="1">
    <location>
        <begin position="165"/>
        <end position="185"/>
    </location>
</feature>
<dbReference type="EMBL" id="JAJTJA010000004">
    <property type="protein sequence ID" value="KAH8700586.1"/>
    <property type="molecule type" value="Genomic_DNA"/>
</dbReference>
<name>A0AAD4KYV0_9EURO</name>
<dbReference type="Proteomes" id="UP001201262">
    <property type="component" value="Unassembled WGS sequence"/>
</dbReference>
<keyword evidence="3" id="KW-1185">Reference proteome</keyword>
<sequence>MQGIDSAEGERLRTGQVGEGSGRHFAGPARKNIHEMQDLRKGQISTTGIIKTEIMNRQGQNEMSQDGGVIGREAKSKNDRSGKKIIIKAGLAYTVHETQAAPLTLAKNFCPTTGINHDAVQRTEQEMPPEENEERAGRKIKNQTMLNPTRSLSAREGLLITAQPAGATEGIEQAGQPCSCSLLER</sequence>
<accession>A0AAD4KYV0</accession>
<proteinExistence type="predicted"/>
<feature type="region of interest" description="Disordered" evidence="1">
    <location>
        <begin position="1"/>
        <end position="31"/>
    </location>
</feature>
<evidence type="ECO:0000313" key="3">
    <source>
        <dbReference type="Proteomes" id="UP001201262"/>
    </source>
</evidence>
<dbReference type="RefSeq" id="XP_046074292.1">
    <property type="nucleotide sequence ID" value="XM_046222063.1"/>
</dbReference>
<dbReference type="GeneID" id="70252350"/>
<comment type="caution">
    <text evidence="2">The sequence shown here is derived from an EMBL/GenBank/DDBJ whole genome shotgun (WGS) entry which is preliminary data.</text>
</comment>
<organism evidence="2 3">
    <name type="scientific">Talaromyces proteolyticus</name>
    <dbReference type="NCBI Taxonomy" id="1131652"/>
    <lineage>
        <taxon>Eukaryota</taxon>
        <taxon>Fungi</taxon>
        <taxon>Dikarya</taxon>
        <taxon>Ascomycota</taxon>
        <taxon>Pezizomycotina</taxon>
        <taxon>Eurotiomycetes</taxon>
        <taxon>Eurotiomycetidae</taxon>
        <taxon>Eurotiales</taxon>
        <taxon>Trichocomaceae</taxon>
        <taxon>Talaromyces</taxon>
        <taxon>Talaromyces sect. Bacilispori</taxon>
    </lineage>
</organism>
<evidence type="ECO:0000256" key="1">
    <source>
        <dbReference type="SAM" id="MobiDB-lite"/>
    </source>
</evidence>
<gene>
    <name evidence="2" type="ORF">BGW36DRAFT_459739</name>
</gene>